<evidence type="ECO:0000313" key="3">
    <source>
        <dbReference type="EMBL" id="TEA08848.1"/>
    </source>
</evidence>
<accession>A0A4V3HZ36</accession>
<dbReference type="EMBL" id="PECK01000010">
    <property type="protein sequence ID" value="TDZ91594.1"/>
    <property type="molecule type" value="Genomic_DNA"/>
</dbReference>
<dbReference type="Proteomes" id="UP000295685">
    <property type="component" value="Unassembled WGS sequence"/>
</dbReference>
<feature type="region of interest" description="Disordered" evidence="1">
    <location>
        <begin position="1"/>
        <end position="52"/>
    </location>
</feature>
<dbReference type="RefSeq" id="WP_134149235.1">
    <property type="nucleotide sequence ID" value="NZ_PECK01000010.1"/>
</dbReference>
<name>A0A4V3HZ36_9MYCO</name>
<protein>
    <submittedName>
        <fullName evidence="2">Uncharacterized protein</fullName>
    </submittedName>
</protein>
<organism evidence="2 5">
    <name type="scientific">Mycobacteroides salmoniphilum</name>
    <dbReference type="NCBI Taxonomy" id="404941"/>
    <lineage>
        <taxon>Bacteria</taxon>
        <taxon>Bacillati</taxon>
        <taxon>Actinomycetota</taxon>
        <taxon>Actinomycetes</taxon>
        <taxon>Mycobacteriales</taxon>
        <taxon>Mycobacteriaceae</taxon>
        <taxon>Mycobacteroides</taxon>
    </lineage>
</organism>
<dbReference type="Proteomes" id="UP000294844">
    <property type="component" value="Unassembled WGS sequence"/>
</dbReference>
<dbReference type="EMBL" id="PECM01000003">
    <property type="protein sequence ID" value="TEA08848.1"/>
    <property type="molecule type" value="Genomic_DNA"/>
</dbReference>
<evidence type="ECO:0000256" key="1">
    <source>
        <dbReference type="SAM" id="MobiDB-lite"/>
    </source>
</evidence>
<dbReference type="OrthoDB" id="4714464at2"/>
<feature type="compositionally biased region" description="Low complexity" evidence="1">
    <location>
        <begin position="33"/>
        <end position="52"/>
    </location>
</feature>
<dbReference type="AlphaFoldDB" id="A0A4V3HZ36"/>
<keyword evidence="4" id="KW-1185">Reference proteome</keyword>
<reference evidence="4 5" key="1">
    <citation type="journal article" date="2019" name="Sci. Rep.">
        <title>Extended insight into the Mycobacterium chelonae-abscessus complex through whole genome sequencing of Mycobacterium salmoniphilum outbreak and Mycobacterium salmoniphilum-like strains.</title>
        <authorList>
            <person name="Behra P.R.K."/>
            <person name="Das S."/>
            <person name="Pettersson B.M.F."/>
            <person name="Shirreff L."/>
            <person name="DuCote T."/>
            <person name="Jacobsson K.G."/>
            <person name="Ennis D.G."/>
            <person name="Kirsebom L.A."/>
        </authorList>
    </citation>
    <scope>NUCLEOTIDE SEQUENCE [LARGE SCALE GENOMIC DNA]</scope>
    <source>
        <strain evidence="3 4">CCUG 60883</strain>
        <strain evidence="2 5">CCUG 60885</strain>
    </source>
</reference>
<evidence type="ECO:0000313" key="2">
    <source>
        <dbReference type="EMBL" id="TDZ91594.1"/>
    </source>
</evidence>
<proteinExistence type="predicted"/>
<sequence length="260" mass="27586" precursor="true">MDGEPDPTLSGPGPGGETPDDPNAAWRRPVGPEPLAAAVPAPESATSTAANAGPADNFFSRRILEVKATLAGLTIKQMWQTLVVVVVFATAGFGGLDTVTPPVKTFKPEEKHDTGELTIVVKRARLVPEITFGSRVIYKKEPGRQYLAVVATLTNNGAVPEKFGPISGTMPMAPVGVPYQVPMPAPPMRVSDATRAAIQPGITDDVALVWSVPDNAVRVGDQITFRTPDREYGSYTVGYGDGWMNTNTYADVTLTVEAPK</sequence>
<evidence type="ECO:0000313" key="4">
    <source>
        <dbReference type="Proteomes" id="UP000294844"/>
    </source>
</evidence>
<evidence type="ECO:0000313" key="5">
    <source>
        <dbReference type="Proteomes" id="UP000295685"/>
    </source>
</evidence>
<gene>
    <name evidence="3" type="ORF">CCUG60883_00526</name>
    <name evidence="2" type="ORF">CCUG60885_04491</name>
</gene>
<comment type="caution">
    <text evidence="2">The sequence shown here is derived from an EMBL/GenBank/DDBJ whole genome shotgun (WGS) entry which is preliminary data.</text>
</comment>